<feature type="compositionally biased region" description="Pro residues" evidence="1">
    <location>
        <begin position="299"/>
        <end position="320"/>
    </location>
</feature>
<evidence type="ECO:0000256" key="2">
    <source>
        <dbReference type="SAM" id="Phobius"/>
    </source>
</evidence>
<proteinExistence type="predicted"/>
<reference evidence="4" key="1">
    <citation type="submission" date="2016-10" db="EMBL/GenBank/DDBJ databases">
        <authorList>
            <person name="Varghese N."/>
            <person name="Submissions S."/>
        </authorList>
    </citation>
    <scope>NUCLEOTIDE SEQUENCE [LARGE SCALE GENOMIC DNA]</scope>
    <source>
        <strain evidence="4">DSM 44260</strain>
    </source>
</reference>
<organism evidence="3 4">
    <name type="scientific">Actinokineospora terrae</name>
    <dbReference type="NCBI Taxonomy" id="155974"/>
    <lineage>
        <taxon>Bacteria</taxon>
        <taxon>Bacillati</taxon>
        <taxon>Actinomycetota</taxon>
        <taxon>Actinomycetes</taxon>
        <taxon>Pseudonocardiales</taxon>
        <taxon>Pseudonocardiaceae</taxon>
        <taxon>Actinokineospora</taxon>
    </lineage>
</organism>
<keyword evidence="2" id="KW-0472">Membrane</keyword>
<dbReference type="RefSeq" id="WP_177215374.1">
    <property type="nucleotide sequence ID" value="NZ_FOGI01000001.1"/>
</dbReference>
<name>A0A1H9KQ06_9PSEU</name>
<gene>
    <name evidence="3" type="ORF">SAMN04487818_101271</name>
</gene>
<feature type="transmembrane region" description="Helical" evidence="2">
    <location>
        <begin position="220"/>
        <end position="242"/>
    </location>
</feature>
<keyword evidence="2" id="KW-0812">Transmembrane</keyword>
<dbReference type="GO" id="GO:0005975">
    <property type="term" value="P:carbohydrate metabolic process"/>
    <property type="evidence" value="ECO:0007669"/>
    <property type="project" value="UniProtKB-ARBA"/>
</dbReference>
<evidence type="ECO:0000256" key="1">
    <source>
        <dbReference type="SAM" id="MobiDB-lite"/>
    </source>
</evidence>
<keyword evidence="4" id="KW-1185">Reference proteome</keyword>
<evidence type="ECO:0000313" key="3">
    <source>
        <dbReference type="EMBL" id="SER01005.1"/>
    </source>
</evidence>
<evidence type="ECO:0000313" key="4">
    <source>
        <dbReference type="Proteomes" id="UP000199051"/>
    </source>
</evidence>
<keyword evidence="2" id="KW-1133">Transmembrane helix</keyword>
<dbReference type="InterPro" id="IPR013783">
    <property type="entry name" value="Ig-like_fold"/>
</dbReference>
<feature type="region of interest" description="Disordered" evidence="1">
    <location>
        <begin position="273"/>
        <end position="323"/>
    </location>
</feature>
<dbReference type="Proteomes" id="UP000199051">
    <property type="component" value="Unassembled WGS sequence"/>
</dbReference>
<sequence>MGASATMTTPTLAVQAGRQTTTTVVIRNAGAVVDHFTVDVIGPPAPWATVTPNSVNLLPDESTTVTVTFAPPRTADVAAGVVPFGVRVFAQEDPEGSVMAEGELDIAAFGEVTAEIVPAKVEGASGATFEVAVDNRGNQATPVVLAAVDPEADLSFDFRHTEVTLEPGTTAYVRLRVRPPRRFLRGQPVRRPFKVTVTPVGGAVVVADGVYVQRQLLPKWVLPALAVLLAFLLAIIALWFTVFKPAVRSAASDAAAKQAAEVKQVAQAAQQDAGAAKQQAGEAKTGSDRALRAQGVDPAQPPASDPIAPPRTPAPPPAPATAPFDRRIAADAPIDADVRRFREFDFVVPENKTLQITDLILQNPRADIGTMRVVRRTPDGRSLMFEFGLGNFRDLDHHWVQPLVFTSGEAITLAVSCQNPPEKGNCTPAIALSGRIEG</sequence>
<accession>A0A1H9KQ06</accession>
<dbReference type="Gene3D" id="2.60.40.10">
    <property type="entry name" value="Immunoglobulins"/>
    <property type="match status" value="1"/>
</dbReference>
<feature type="compositionally biased region" description="Low complexity" evidence="1">
    <location>
        <begin position="273"/>
        <end position="284"/>
    </location>
</feature>
<protein>
    <recommendedName>
        <fullName evidence="5">Hydrolytic protein</fullName>
    </recommendedName>
</protein>
<evidence type="ECO:0008006" key="5">
    <source>
        <dbReference type="Google" id="ProtNLM"/>
    </source>
</evidence>
<dbReference type="EMBL" id="FOGI01000001">
    <property type="protein sequence ID" value="SER01005.1"/>
    <property type="molecule type" value="Genomic_DNA"/>
</dbReference>
<dbReference type="STRING" id="155974.SAMN04487818_101271"/>
<dbReference type="AlphaFoldDB" id="A0A1H9KQ06"/>